<name>B0ML34_9FIRM</name>
<evidence type="ECO:0000259" key="3">
    <source>
        <dbReference type="PROSITE" id="PS51186"/>
    </source>
</evidence>
<dbReference type="InterPro" id="IPR000182">
    <property type="entry name" value="GNAT_dom"/>
</dbReference>
<proteinExistence type="predicted"/>
<dbReference type="Proteomes" id="UP000005326">
    <property type="component" value="Unassembled WGS sequence"/>
</dbReference>
<keyword evidence="2" id="KW-0012">Acyltransferase</keyword>
<accession>B0ML34</accession>
<dbReference type="PROSITE" id="PS51186">
    <property type="entry name" value="GNAT"/>
    <property type="match status" value="1"/>
</dbReference>
<gene>
    <name evidence="4" type="ORF">EUBSIR_00512</name>
</gene>
<dbReference type="PANTHER" id="PTHR43072:SF23">
    <property type="entry name" value="UPF0039 PROTEIN C11D3.02C"/>
    <property type="match status" value="1"/>
</dbReference>
<dbReference type="InterPro" id="IPR016181">
    <property type="entry name" value="Acyl_CoA_acyltransferase"/>
</dbReference>
<dbReference type="Pfam" id="PF13420">
    <property type="entry name" value="Acetyltransf_4"/>
    <property type="match status" value="1"/>
</dbReference>
<protein>
    <submittedName>
        <fullName evidence="4">Acetyltransferase, GNAT family</fullName>
    </submittedName>
</protein>
<feature type="domain" description="N-acetyltransferase" evidence="3">
    <location>
        <begin position="12"/>
        <end position="180"/>
    </location>
</feature>
<evidence type="ECO:0000313" key="4">
    <source>
        <dbReference type="EMBL" id="EDS01608.1"/>
    </source>
</evidence>
<organism evidence="4 5">
    <name type="scientific">[Eubacterium] siraeum DSM 15702</name>
    <dbReference type="NCBI Taxonomy" id="428128"/>
    <lineage>
        <taxon>Bacteria</taxon>
        <taxon>Bacillati</taxon>
        <taxon>Bacillota</taxon>
        <taxon>Clostridia</taxon>
        <taxon>Eubacteriales</taxon>
        <taxon>Oscillospiraceae</taxon>
        <taxon>Oscillospiraceae incertae sedis</taxon>
    </lineage>
</organism>
<reference evidence="4" key="1">
    <citation type="submission" date="2007-10" db="EMBL/GenBank/DDBJ databases">
        <authorList>
            <person name="Fulton L."/>
            <person name="Clifton S."/>
            <person name="Fulton B."/>
            <person name="Xu J."/>
            <person name="Minx P."/>
            <person name="Pepin K.H."/>
            <person name="Johnson M."/>
            <person name="Thiruvilangam P."/>
            <person name="Bhonagiri V."/>
            <person name="Nash W.E."/>
            <person name="Mardis E.R."/>
            <person name="Wilson R.K."/>
        </authorList>
    </citation>
    <scope>NUCLEOTIDE SEQUENCE [LARGE SCALE GENOMIC DNA]</scope>
    <source>
        <strain evidence="4">DSM 15702</strain>
    </source>
</reference>
<dbReference type="SUPFAM" id="SSF55729">
    <property type="entry name" value="Acyl-CoA N-acyltransferases (Nat)"/>
    <property type="match status" value="1"/>
</dbReference>
<comment type="caution">
    <text evidence="4">The sequence shown here is derived from an EMBL/GenBank/DDBJ whole genome shotgun (WGS) entry which is preliminary data.</text>
</comment>
<evidence type="ECO:0000256" key="1">
    <source>
        <dbReference type="ARBA" id="ARBA00022679"/>
    </source>
</evidence>
<dbReference type="AlphaFoldDB" id="B0ML34"/>
<reference evidence="4" key="2">
    <citation type="submission" date="2014-06" db="EMBL/GenBank/DDBJ databases">
        <title>Draft genome sequence of Eubacterium siraeum (DSM 15702).</title>
        <authorList>
            <person name="Sudarsanam P."/>
            <person name="Ley R."/>
            <person name="Guruge J."/>
            <person name="Turnbaugh P.J."/>
            <person name="Mahowald M."/>
            <person name="Liep D."/>
            <person name="Gordon J."/>
        </authorList>
    </citation>
    <scope>NUCLEOTIDE SEQUENCE</scope>
    <source>
        <strain evidence="4">DSM 15702</strain>
    </source>
</reference>
<dbReference type="Gene3D" id="3.40.630.30">
    <property type="match status" value="1"/>
</dbReference>
<sequence>MFLRKCGVMADIEIRTATPFDAEELLGIYSYYIENTAVTYEIDVPFAEDFRRRIEKTLMKYPYIVAERDGRIIGYAYAGVFKDRAAYERSAETSIYVDVNEKRYGTGTALYRELEKRLADMGVRNAYACIASTDKDDEYLNHDSIWFHEKQGYTLVGKFHKCAEKFGREYDMVWMEKIIG</sequence>
<dbReference type="CDD" id="cd04301">
    <property type="entry name" value="NAT_SF"/>
    <property type="match status" value="1"/>
</dbReference>
<dbReference type="GO" id="GO:0016747">
    <property type="term" value="F:acyltransferase activity, transferring groups other than amino-acyl groups"/>
    <property type="evidence" value="ECO:0007669"/>
    <property type="project" value="InterPro"/>
</dbReference>
<keyword evidence="1" id="KW-0808">Transferase</keyword>
<keyword evidence="5" id="KW-1185">Reference proteome</keyword>
<dbReference type="EMBL" id="ABCA03000034">
    <property type="protein sequence ID" value="EDS01608.1"/>
    <property type="molecule type" value="Genomic_DNA"/>
</dbReference>
<evidence type="ECO:0000313" key="5">
    <source>
        <dbReference type="Proteomes" id="UP000005326"/>
    </source>
</evidence>
<dbReference type="PANTHER" id="PTHR43072">
    <property type="entry name" value="N-ACETYLTRANSFERASE"/>
    <property type="match status" value="1"/>
</dbReference>
<evidence type="ECO:0000256" key="2">
    <source>
        <dbReference type="ARBA" id="ARBA00023315"/>
    </source>
</evidence>